<organism evidence="4 5">
    <name type="scientific">Actinomadura harenae</name>
    <dbReference type="NCBI Taxonomy" id="2483351"/>
    <lineage>
        <taxon>Bacteria</taxon>
        <taxon>Bacillati</taxon>
        <taxon>Actinomycetota</taxon>
        <taxon>Actinomycetes</taxon>
        <taxon>Streptosporangiales</taxon>
        <taxon>Thermomonosporaceae</taxon>
        <taxon>Actinomadura</taxon>
    </lineage>
</organism>
<protein>
    <submittedName>
        <fullName evidence="4">SDR family oxidoreductase</fullName>
    </submittedName>
</protein>
<feature type="compositionally biased region" description="Basic residues" evidence="3">
    <location>
        <begin position="128"/>
        <end position="156"/>
    </location>
</feature>
<dbReference type="OrthoDB" id="3542748at2"/>
<feature type="region of interest" description="Disordered" evidence="3">
    <location>
        <begin position="1"/>
        <end position="537"/>
    </location>
</feature>
<keyword evidence="5" id="KW-1185">Reference proteome</keyword>
<evidence type="ECO:0000256" key="2">
    <source>
        <dbReference type="ARBA" id="ARBA00023002"/>
    </source>
</evidence>
<comment type="similarity">
    <text evidence="1">Belongs to the short-chain dehydrogenases/reductases (SDR) family.</text>
</comment>
<feature type="compositionally biased region" description="Basic and acidic residues" evidence="3">
    <location>
        <begin position="361"/>
        <end position="370"/>
    </location>
</feature>
<feature type="compositionally biased region" description="Gly residues" evidence="3">
    <location>
        <begin position="462"/>
        <end position="474"/>
    </location>
</feature>
<gene>
    <name evidence="4" type="ORF">EBO15_18020</name>
</gene>
<feature type="compositionally biased region" description="Basic residues" evidence="3">
    <location>
        <begin position="110"/>
        <end position="120"/>
    </location>
</feature>
<accession>A0A3M2M792</accession>
<feature type="compositionally biased region" description="Low complexity" evidence="3">
    <location>
        <begin position="510"/>
        <end position="526"/>
    </location>
</feature>
<feature type="compositionally biased region" description="Basic residues" evidence="3">
    <location>
        <begin position="222"/>
        <end position="234"/>
    </location>
</feature>
<dbReference type="CDD" id="cd05233">
    <property type="entry name" value="SDR_c"/>
    <property type="match status" value="1"/>
</dbReference>
<feature type="compositionally biased region" description="Basic residues" evidence="3">
    <location>
        <begin position="184"/>
        <end position="208"/>
    </location>
</feature>
<evidence type="ECO:0000256" key="1">
    <source>
        <dbReference type="ARBA" id="ARBA00006484"/>
    </source>
</evidence>
<dbReference type="InterPro" id="IPR002347">
    <property type="entry name" value="SDR_fam"/>
</dbReference>
<dbReference type="InterPro" id="IPR020904">
    <property type="entry name" value="Sc_DH/Rdtase_CS"/>
</dbReference>
<dbReference type="InterPro" id="IPR036291">
    <property type="entry name" value="NAD(P)-bd_dom_sf"/>
</dbReference>
<dbReference type="PRINTS" id="PR00081">
    <property type="entry name" value="GDHRDH"/>
</dbReference>
<dbReference type="EMBL" id="RFFG01000029">
    <property type="protein sequence ID" value="RMI42968.1"/>
    <property type="molecule type" value="Genomic_DNA"/>
</dbReference>
<feature type="compositionally biased region" description="Low complexity" evidence="3">
    <location>
        <begin position="318"/>
        <end position="334"/>
    </location>
</feature>
<feature type="compositionally biased region" description="Basic residues" evidence="3">
    <location>
        <begin position="307"/>
        <end position="317"/>
    </location>
</feature>
<dbReference type="SUPFAM" id="SSF51735">
    <property type="entry name" value="NAD(P)-binding Rossmann-fold domains"/>
    <property type="match status" value="1"/>
</dbReference>
<evidence type="ECO:0000313" key="4">
    <source>
        <dbReference type="EMBL" id="RMI42968.1"/>
    </source>
</evidence>
<feature type="compositionally biased region" description="Basic and acidic residues" evidence="3">
    <location>
        <begin position="280"/>
        <end position="291"/>
    </location>
</feature>
<feature type="compositionally biased region" description="Basic residues" evidence="3">
    <location>
        <begin position="14"/>
        <end position="37"/>
    </location>
</feature>
<dbReference type="Proteomes" id="UP000282674">
    <property type="component" value="Unassembled WGS sequence"/>
</dbReference>
<feature type="compositionally biased region" description="Basic residues" evidence="3">
    <location>
        <begin position="414"/>
        <end position="429"/>
    </location>
</feature>
<feature type="compositionally biased region" description="Basic residues" evidence="3">
    <location>
        <begin position="247"/>
        <end position="273"/>
    </location>
</feature>
<dbReference type="PANTHER" id="PTHR43639">
    <property type="entry name" value="OXIDOREDUCTASE, SHORT-CHAIN DEHYDROGENASE/REDUCTASE FAMILY (AFU_ORTHOLOGUE AFUA_5G02870)"/>
    <property type="match status" value="1"/>
</dbReference>
<keyword evidence="2" id="KW-0560">Oxidoreductase</keyword>
<evidence type="ECO:0000313" key="5">
    <source>
        <dbReference type="Proteomes" id="UP000282674"/>
    </source>
</evidence>
<feature type="compositionally biased region" description="Low complexity" evidence="3">
    <location>
        <begin position="235"/>
        <end position="244"/>
    </location>
</feature>
<dbReference type="GO" id="GO:0016491">
    <property type="term" value="F:oxidoreductase activity"/>
    <property type="evidence" value="ECO:0007669"/>
    <property type="project" value="UniProtKB-KW"/>
</dbReference>
<feature type="compositionally biased region" description="Basic residues" evidence="3">
    <location>
        <begin position="390"/>
        <end position="401"/>
    </location>
</feature>
<dbReference type="AlphaFoldDB" id="A0A3M2M792"/>
<dbReference type="PROSITE" id="PS00061">
    <property type="entry name" value="ADH_SHORT"/>
    <property type="match status" value="1"/>
</dbReference>
<reference evidence="4 5" key="1">
    <citation type="submission" date="2018-10" db="EMBL/GenBank/DDBJ databases">
        <title>Isolation from soil.</title>
        <authorList>
            <person name="Hu J."/>
        </authorList>
    </citation>
    <scope>NUCLEOTIDE SEQUENCE [LARGE SCALE GENOMIC DNA]</scope>
    <source>
        <strain evidence="4 5">NEAU-Ht49</strain>
    </source>
</reference>
<dbReference type="Gene3D" id="3.40.50.720">
    <property type="entry name" value="NAD(P)-binding Rossmann-like Domain"/>
    <property type="match status" value="1"/>
</dbReference>
<evidence type="ECO:0000256" key="3">
    <source>
        <dbReference type="SAM" id="MobiDB-lite"/>
    </source>
</evidence>
<name>A0A3M2M792_9ACTN</name>
<feature type="compositionally biased region" description="Low complexity" evidence="3">
    <location>
        <begin position="38"/>
        <end position="47"/>
    </location>
</feature>
<comment type="caution">
    <text evidence="4">The sequence shown here is derived from an EMBL/GenBank/DDBJ whole genome shotgun (WGS) entry which is preliminary data.</text>
</comment>
<dbReference type="PANTHER" id="PTHR43639:SF1">
    <property type="entry name" value="SHORT-CHAIN DEHYDROGENASE_REDUCTASE FAMILY PROTEIN"/>
    <property type="match status" value="1"/>
</dbReference>
<feature type="compositionally biased region" description="Basic residues" evidence="3">
    <location>
        <begin position="56"/>
        <end position="79"/>
    </location>
</feature>
<dbReference type="Pfam" id="PF13561">
    <property type="entry name" value="adh_short_C2"/>
    <property type="match status" value="1"/>
</dbReference>
<proteinExistence type="inferred from homology"/>
<feature type="compositionally biased region" description="Basic and acidic residues" evidence="3">
    <location>
        <begin position="1"/>
        <end position="13"/>
    </location>
</feature>
<sequence length="768" mass="82242">MGGARRDPREAAPRARRRRGPRHLRRRRRNRLARSGRRPLGLLPARGRPAREGARGARRAVPRGAARARGRRGPPRPRPPRGPADRDRRDPTQPVRADALARPARDRARPARRGPHRHHRADGDGRAGRRAAPARRAAPLHRPRRRPRGRAARQRRTAGAGVLRVPADVPRGRRTRPDHPDHRRRDRLRRAVRSRSRRRGRPRRRRRTFVNPSGGLSEPVRARPRSRHPLRPRRLAGPARSAPPHRVPGRVRRDRSRVVRHGQRGVRAHRGRPRAGAGGRPRDRRGGGADRRGRRRDRHADRAGAGPRRRRGRRGRAHGAAAVHGEADAGAAGRLLRRGRRGRAGGDGAGRAGRDRRRHAGGPDRRAERAARRRVGQGRGPADRAEGRRGGARRRPGLRGVRRAERPVRPGGVRGRRGRHHARVRVHRRDRADPRGLVGGTPRRRARGVRAAAAPHPVRDAGGPGVGGAQGGAGPARADRVGGGARPGPSAGRGRPRGPGRDPRRPRPPGDTVTPADAVPPADAVTSADRSRGVLLSGGNSPIGRAIAAGFAARGDRVVGVGLEACNDPVYADFLVADCTESSVAGEVVASAAATLGRLDVLVPAAAVMPVASVRDTTDEQWRTALGSVLDTAFFLTRAALPHLGRGSAIVAVSSVNAFLAAPWLAAYATAKGGLDALVRQLALECGPSGVRVNAVAPGLIGGGHLERATEGYPVGRTGRPEDVAAAVAFLASPEAGFVTGVVLPVDGGLSIASPAAFLRPDLRERFL</sequence>